<evidence type="ECO:0000313" key="2">
    <source>
        <dbReference type="EMBL" id="JAS41412.1"/>
    </source>
</evidence>
<feature type="compositionally biased region" description="Low complexity" evidence="1">
    <location>
        <begin position="36"/>
        <end position="45"/>
    </location>
</feature>
<sequence>HSSNNGSFQRTASSATTSSSNLENSVMPVVTSPALSTTSSTSTTSEVTIKQEMSPSSASSSPKSRNTEVVDTPLNLSKPKENSKQNLVQQPESPSSQNQQYQQQQQLLLNNITEQHLQAVMAPKLMHTPNLLMQRAFLPYTPLPPHLNTFPVPAADRNCVGSSIAEDKQPQPQPHPPQSLPFPIPPFYNLPTSAQAFFQKPPLREDTYSKDDADFMNACQMWNSESNYKFQSEENSGEKAKMVRQPKRDHDSKPHIKRPMNAFMVWAKD</sequence>
<feature type="compositionally biased region" description="Low complexity" evidence="1">
    <location>
        <begin position="11"/>
        <end position="20"/>
    </location>
</feature>
<organism evidence="2">
    <name type="scientific">Cuerna arida</name>
    <dbReference type="NCBI Taxonomy" id="1464854"/>
    <lineage>
        <taxon>Eukaryota</taxon>
        <taxon>Metazoa</taxon>
        <taxon>Ecdysozoa</taxon>
        <taxon>Arthropoda</taxon>
        <taxon>Hexapoda</taxon>
        <taxon>Insecta</taxon>
        <taxon>Pterygota</taxon>
        <taxon>Neoptera</taxon>
        <taxon>Paraneoptera</taxon>
        <taxon>Hemiptera</taxon>
        <taxon>Auchenorrhyncha</taxon>
        <taxon>Membracoidea</taxon>
        <taxon>Cicadellidae</taxon>
        <taxon>Cicadellinae</taxon>
        <taxon>Proconiini</taxon>
        <taxon>Cuerna</taxon>
    </lineage>
</organism>
<feature type="compositionally biased region" description="Low complexity" evidence="1">
    <location>
        <begin position="54"/>
        <end position="64"/>
    </location>
</feature>
<feature type="region of interest" description="Disordered" evidence="1">
    <location>
        <begin position="1"/>
        <end position="103"/>
    </location>
</feature>
<evidence type="ECO:0000256" key="1">
    <source>
        <dbReference type="SAM" id="MobiDB-lite"/>
    </source>
</evidence>
<feature type="region of interest" description="Disordered" evidence="1">
    <location>
        <begin position="164"/>
        <end position="185"/>
    </location>
</feature>
<feature type="non-terminal residue" evidence="2">
    <location>
        <position position="269"/>
    </location>
</feature>
<accession>A0A1B6ETX5</accession>
<reference evidence="2" key="1">
    <citation type="submission" date="2015-11" db="EMBL/GenBank/DDBJ databases">
        <title>De novo transcriptome assembly of four potential Pierce s Disease insect vectors from Arizona vineyards.</title>
        <authorList>
            <person name="Tassone E.E."/>
        </authorList>
    </citation>
    <scope>NUCLEOTIDE SEQUENCE</scope>
</reference>
<name>A0A1B6ETX5_9HEMI</name>
<gene>
    <name evidence="2" type="ORF">g.47831</name>
</gene>
<feature type="compositionally biased region" description="Polar residues" evidence="1">
    <location>
        <begin position="1"/>
        <end position="10"/>
    </location>
</feature>
<feature type="non-terminal residue" evidence="2">
    <location>
        <position position="1"/>
    </location>
</feature>
<dbReference type="AlphaFoldDB" id="A0A1B6ETX5"/>
<feature type="compositionally biased region" description="Basic and acidic residues" evidence="1">
    <location>
        <begin position="236"/>
        <end position="254"/>
    </location>
</feature>
<evidence type="ECO:0008006" key="3">
    <source>
        <dbReference type="Google" id="ProtNLM"/>
    </source>
</evidence>
<dbReference type="EMBL" id="GECZ01028357">
    <property type="protein sequence ID" value="JAS41412.1"/>
    <property type="molecule type" value="Transcribed_RNA"/>
</dbReference>
<feature type="region of interest" description="Disordered" evidence="1">
    <location>
        <begin position="230"/>
        <end position="256"/>
    </location>
</feature>
<protein>
    <recommendedName>
        <fullName evidence="3">HMG box domain-containing protein</fullName>
    </recommendedName>
</protein>
<feature type="compositionally biased region" description="Low complexity" evidence="1">
    <location>
        <begin position="89"/>
        <end position="103"/>
    </location>
</feature>
<feature type="compositionally biased region" description="Pro residues" evidence="1">
    <location>
        <begin position="171"/>
        <end position="185"/>
    </location>
</feature>
<proteinExistence type="predicted"/>